<accession>A0A372LZD2</accession>
<dbReference type="GO" id="GO:0000976">
    <property type="term" value="F:transcription cis-regulatory region binding"/>
    <property type="evidence" value="ECO:0007669"/>
    <property type="project" value="TreeGrafter"/>
</dbReference>
<protein>
    <submittedName>
        <fullName evidence="5">AraC family transcriptional regulator</fullName>
    </submittedName>
</protein>
<evidence type="ECO:0000259" key="4">
    <source>
        <dbReference type="PROSITE" id="PS01124"/>
    </source>
</evidence>
<keyword evidence="6" id="KW-1185">Reference proteome</keyword>
<dbReference type="SMART" id="SM00342">
    <property type="entry name" value="HTH_ARAC"/>
    <property type="match status" value="1"/>
</dbReference>
<evidence type="ECO:0000313" key="5">
    <source>
        <dbReference type="EMBL" id="RFU83397.1"/>
    </source>
</evidence>
<dbReference type="SUPFAM" id="SSF46689">
    <property type="entry name" value="Homeodomain-like"/>
    <property type="match status" value="1"/>
</dbReference>
<proteinExistence type="predicted"/>
<gene>
    <name evidence="5" type="ORF">DY218_28045</name>
</gene>
<dbReference type="Proteomes" id="UP000263094">
    <property type="component" value="Unassembled WGS sequence"/>
</dbReference>
<dbReference type="InterPro" id="IPR018060">
    <property type="entry name" value="HTH_AraC"/>
</dbReference>
<keyword evidence="1" id="KW-0805">Transcription regulation</keyword>
<name>A0A372LZD2_9ACTN</name>
<evidence type="ECO:0000313" key="6">
    <source>
        <dbReference type="Proteomes" id="UP000263094"/>
    </source>
</evidence>
<dbReference type="InterPro" id="IPR032687">
    <property type="entry name" value="AraC-type_N"/>
</dbReference>
<dbReference type="PROSITE" id="PS01124">
    <property type="entry name" value="HTH_ARAC_FAMILY_2"/>
    <property type="match status" value="1"/>
</dbReference>
<dbReference type="GO" id="GO:0005829">
    <property type="term" value="C:cytosol"/>
    <property type="evidence" value="ECO:0007669"/>
    <property type="project" value="TreeGrafter"/>
</dbReference>
<dbReference type="AlphaFoldDB" id="A0A372LZD2"/>
<feature type="domain" description="HTH araC/xylS-type" evidence="4">
    <location>
        <begin position="271"/>
        <end position="369"/>
    </location>
</feature>
<dbReference type="Gene3D" id="1.10.10.60">
    <property type="entry name" value="Homeodomain-like"/>
    <property type="match status" value="1"/>
</dbReference>
<dbReference type="GO" id="GO:0003700">
    <property type="term" value="F:DNA-binding transcription factor activity"/>
    <property type="evidence" value="ECO:0007669"/>
    <property type="project" value="InterPro"/>
</dbReference>
<comment type="caution">
    <text evidence="5">The sequence shown here is derived from an EMBL/GenBank/DDBJ whole genome shotgun (WGS) entry which is preliminary data.</text>
</comment>
<dbReference type="PANTHER" id="PTHR47894">
    <property type="entry name" value="HTH-TYPE TRANSCRIPTIONAL REGULATOR GADX"/>
    <property type="match status" value="1"/>
</dbReference>
<keyword evidence="3" id="KW-0804">Transcription</keyword>
<dbReference type="Pfam" id="PF12625">
    <property type="entry name" value="Arabinose_bd"/>
    <property type="match status" value="1"/>
</dbReference>
<evidence type="ECO:0000256" key="3">
    <source>
        <dbReference type="ARBA" id="ARBA00023163"/>
    </source>
</evidence>
<reference evidence="5 6" key="1">
    <citation type="submission" date="2018-08" db="EMBL/GenBank/DDBJ databases">
        <title>Isolation, diversity and antifungal activity of Actinobacteria from wheat.</title>
        <authorList>
            <person name="Han C."/>
        </authorList>
    </citation>
    <scope>NUCLEOTIDE SEQUENCE [LARGE SCALE GENOMIC DNA]</scope>
    <source>
        <strain evidence="5 6">NEAU-YY421</strain>
    </source>
</reference>
<dbReference type="Pfam" id="PF12833">
    <property type="entry name" value="HTH_18"/>
    <property type="match status" value="1"/>
</dbReference>
<dbReference type="EMBL" id="QUAK01000204">
    <property type="protein sequence ID" value="RFU83397.1"/>
    <property type="molecule type" value="Genomic_DNA"/>
</dbReference>
<keyword evidence="2" id="KW-0238">DNA-binding</keyword>
<dbReference type="InterPro" id="IPR009057">
    <property type="entry name" value="Homeodomain-like_sf"/>
</dbReference>
<organism evidence="5 6">
    <name type="scientific">Streptomyces triticagri</name>
    <dbReference type="NCBI Taxonomy" id="2293568"/>
    <lineage>
        <taxon>Bacteria</taxon>
        <taxon>Bacillati</taxon>
        <taxon>Actinomycetota</taxon>
        <taxon>Actinomycetes</taxon>
        <taxon>Kitasatosporales</taxon>
        <taxon>Streptomycetaceae</taxon>
        <taxon>Streptomyces</taxon>
    </lineage>
</organism>
<sequence>MPVQVTWVCAASPGTAPAGGGRDDMEPRTEQVAGRFEVPGLSVPPYATRLVLGAAVRSGLDPAALARVQGLSVLDDDRVRIPSSALVSLWEEWSLQLPDLDGAHPMRLWQPGELGVWGYLISTAPTLTEGFRVADRHVATLTDPDESFRPIRHDAGLTIVFHCAYREHPLFPLIGQFALGIVLTAAGAAAGRPLAPIRIRLTGPAPRSHRTLIDTFGTRNLEFEAAAPAITFSPQDADAPLPHADPALAALLADQARLATATAQPVLSWLDRFRAELVAGYSSNFPELAQVAGRLGMAQRTLQRRLGAEGTSWREELELARRQRVERLLLATDLTVESIATRTGYADVRALRRAIHRWYGHGPADVRRLKSPARRLQPS</sequence>
<dbReference type="PANTHER" id="PTHR47894:SF1">
    <property type="entry name" value="HTH-TYPE TRANSCRIPTIONAL REGULATOR VQSM"/>
    <property type="match status" value="1"/>
</dbReference>
<evidence type="ECO:0000256" key="1">
    <source>
        <dbReference type="ARBA" id="ARBA00023015"/>
    </source>
</evidence>
<evidence type="ECO:0000256" key="2">
    <source>
        <dbReference type="ARBA" id="ARBA00023125"/>
    </source>
</evidence>